<feature type="domain" description="NYN" evidence="1">
    <location>
        <begin position="24"/>
        <end position="123"/>
    </location>
</feature>
<dbReference type="Pfam" id="PF01936">
    <property type="entry name" value="NYN"/>
    <property type="match status" value="1"/>
</dbReference>
<protein>
    <recommendedName>
        <fullName evidence="1">NYN domain-containing protein</fullName>
    </recommendedName>
</protein>
<dbReference type="GO" id="GO:0005777">
    <property type="term" value="C:peroxisome"/>
    <property type="evidence" value="ECO:0007669"/>
    <property type="project" value="InterPro"/>
</dbReference>
<dbReference type="PANTHER" id="PTHR14379:SF7">
    <property type="entry name" value="ENDONUCLEASE OR GLYCOSYL HYDROLASE-RELATED"/>
    <property type="match status" value="1"/>
</dbReference>
<evidence type="ECO:0000259" key="1">
    <source>
        <dbReference type="Pfam" id="PF01936"/>
    </source>
</evidence>
<evidence type="ECO:0000313" key="2">
    <source>
        <dbReference type="EMBL" id="JAU81465.1"/>
    </source>
</evidence>
<name>A0A1J3IMB9_NOCCA</name>
<reference evidence="2" key="1">
    <citation type="submission" date="2016-07" db="EMBL/GenBank/DDBJ databases">
        <title>De novo transcriptome assembly of four accessions of the metal hyperaccumulator plant Noccaea caerulescens.</title>
        <authorList>
            <person name="Blande D."/>
            <person name="Halimaa P."/>
            <person name="Tervahauta A.I."/>
            <person name="Aarts M.G."/>
            <person name="Karenlampi S.O."/>
        </authorList>
    </citation>
    <scope>NUCLEOTIDE SEQUENCE</scope>
</reference>
<dbReference type="GO" id="GO:0004540">
    <property type="term" value="F:RNA nuclease activity"/>
    <property type="evidence" value="ECO:0007669"/>
    <property type="project" value="InterPro"/>
</dbReference>
<dbReference type="EMBL" id="GEVM01024473">
    <property type="protein sequence ID" value="JAU81465.1"/>
    <property type="molecule type" value="Transcribed_RNA"/>
</dbReference>
<dbReference type="InterPro" id="IPR024768">
    <property type="entry name" value="Marf1"/>
</dbReference>
<dbReference type="PANTHER" id="PTHR14379">
    <property type="entry name" value="LIMKAIN B LKAP"/>
    <property type="match status" value="1"/>
</dbReference>
<dbReference type="GO" id="GO:0010468">
    <property type="term" value="P:regulation of gene expression"/>
    <property type="evidence" value="ECO:0007669"/>
    <property type="project" value="InterPro"/>
</dbReference>
<sequence length="171" mass="19858">MGDESVWKTQQFPLTFYKEGEADTCVFWDLNDYPIPIGVHPAWIYKRIKDAISDQGIVGDVSIHGYVDVSEREYWDAGFQVEVFPQSEGGKHTRHCSMLVDMSIWALNHTKPSNVIILAQVTDDLLDGHFRSYCSRIYGYLFSRQRRVPARSDPTFLTCIFDQQREQEKEE</sequence>
<dbReference type="AlphaFoldDB" id="A0A1J3IMB9"/>
<organism evidence="2">
    <name type="scientific">Noccaea caerulescens</name>
    <name type="common">Alpine penny-cress</name>
    <name type="synonym">Thlaspi caerulescens</name>
    <dbReference type="NCBI Taxonomy" id="107243"/>
    <lineage>
        <taxon>Eukaryota</taxon>
        <taxon>Viridiplantae</taxon>
        <taxon>Streptophyta</taxon>
        <taxon>Embryophyta</taxon>
        <taxon>Tracheophyta</taxon>
        <taxon>Spermatophyta</taxon>
        <taxon>Magnoliopsida</taxon>
        <taxon>eudicotyledons</taxon>
        <taxon>Gunneridae</taxon>
        <taxon>Pentapetalae</taxon>
        <taxon>rosids</taxon>
        <taxon>malvids</taxon>
        <taxon>Brassicales</taxon>
        <taxon>Brassicaceae</taxon>
        <taxon>Coluteocarpeae</taxon>
        <taxon>Noccaea</taxon>
    </lineage>
</organism>
<accession>A0A1J3IMB9</accession>
<dbReference type="CDD" id="cd10910">
    <property type="entry name" value="PIN_limkain_b1_N_like"/>
    <property type="match status" value="1"/>
</dbReference>
<dbReference type="InterPro" id="IPR021139">
    <property type="entry name" value="NYN"/>
</dbReference>
<proteinExistence type="predicted"/>
<gene>
    <name evidence="2" type="ORF">MP_TR6189_c1_g1_i1_g.17704</name>
</gene>